<dbReference type="PANTHER" id="PTHR11129:SF2">
    <property type="entry name" value="GERANYLGERANYL TRANSFERASE TYPE-2 SUBUNIT ALPHA"/>
    <property type="match status" value="1"/>
</dbReference>
<organism evidence="11 12">
    <name type="scientific">Kalanchoe fedtschenkoi</name>
    <name type="common">Lavender scallops</name>
    <name type="synonym">South American air plant</name>
    <dbReference type="NCBI Taxonomy" id="63787"/>
    <lineage>
        <taxon>Eukaryota</taxon>
        <taxon>Viridiplantae</taxon>
        <taxon>Streptophyta</taxon>
        <taxon>Embryophyta</taxon>
        <taxon>Tracheophyta</taxon>
        <taxon>Spermatophyta</taxon>
        <taxon>Magnoliopsida</taxon>
        <taxon>eudicotyledons</taxon>
        <taxon>Gunneridae</taxon>
        <taxon>Pentapetalae</taxon>
        <taxon>Saxifragales</taxon>
        <taxon>Crassulaceae</taxon>
        <taxon>Kalanchoe</taxon>
    </lineage>
</organism>
<accession>A0A7N0V0N3</accession>
<dbReference type="GO" id="GO:0004663">
    <property type="term" value="F:Rab geranylgeranyltransferase activity"/>
    <property type="evidence" value="ECO:0007669"/>
    <property type="project" value="UniProtKB-UniRule"/>
</dbReference>
<proteinExistence type="inferred from homology"/>
<evidence type="ECO:0000256" key="7">
    <source>
        <dbReference type="ARBA" id="ARBA00022737"/>
    </source>
</evidence>
<sequence>MHGRPRKAPKPEAEAEAASAIKAEKLRILQSTFLQNHLNKIYTKEALDVSAKLLESNPEVYTGWNYRKLAVEHQLSQSESDPEAAKNIFDEELRVVESALRTNFKSYGAWHHRKWVLSKGQSPLDHELRLLDKFQKADSRNFHAWNYRRFVAELMKTSAEKELQYTTNMIETNFSNYSAWHNRSAILSHLLKKKASGFESQEKVLTEEFELVHQAIFTDPDDQSGWFYHLWLLQQTVKPESPFLISSWPPHASDLMVASDSSPSSSASSTASYVSKTRTLPLILYFDQLVKGVNSSTITVDSELCSSTNLIWRPVSKNTATAAQAWITELTLLDAMSGASKAYPIKISIGHSEGVTSLSNVQLLATSQIAFTVNIEKRASDNANEQDVEEILWTDGNFHASEIHHKESVPVHPFTLLSIADEKKPPSSTWHVNTLLNEITLFRELLSEISCKIGKLTLARLLTAYDSIMMWKTNPPCAYKFVHTEEVLELYSDLMKSDPSHFQYYKDQHSSAVLQKETASNDSLSKHSFFYKNSASASKVTCLRLNSMSLSRIGFIERLLWVQMLDLSHNEIRTIDGLEALQLLRYLNLSDNKIKSFTALEPLRQLPLEVLNISRNEIGSHSIDTTRYLSASPLSHTYSNPDFITSDPDDIKNYWEAYILFKGLSLTQLDIAGNQICDDKFISFLVKVLTSLQWLNGRKL</sequence>
<evidence type="ECO:0000256" key="2">
    <source>
        <dbReference type="ARBA" id="ARBA00012656"/>
    </source>
</evidence>
<dbReference type="InterPro" id="IPR032675">
    <property type="entry name" value="LRR_dom_sf"/>
</dbReference>
<evidence type="ECO:0000313" key="11">
    <source>
        <dbReference type="EnsemblPlants" id="Kaladp0095s0406.1.v1.1"/>
    </source>
</evidence>
<keyword evidence="12" id="KW-1185">Reference proteome</keyword>
<dbReference type="Pfam" id="PF01239">
    <property type="entry name" value="PPTA"/>
    <property type="match status" value="5"/>
</dbReference>
<keyword evidence="7" id="KW-0677">Repeat</keyword>
<protein>
    <recommendedName>
        <fullName evidence="3 10">Geranylgeranyl transferase type-2 subunit alpha</fullName>
        <ecNumber evidence="2 10">2.5.1.60</ecNumber>
    </recommendedName>
    <alternativeName>
        <fullName evidence="8 10">Geranylgeranyl transferase type II subunit alpha</fullName>
    </alternativeName>
</protein>
<dbReference type="Proteomes" id="UP000594263">
    <property type="component" value="Unplaced"/>
</dbReference>
<keyword evidence="6 10" id="KW-0808">Transferase</keyword>
<dbReference type="GO" id="GO:0097354">
    <property type="term" value="P:prenylation"/>
    <property type="evidence" value="ECO:0007669"/>
    <property type="project" value="UniProtKB-UniRule"/>
</dbReference>
<evidence type="ECO:0000256" key="4">
    <source>
        <dbReference type="ARBA" id="ARBA00022602"/>
    </source>
</evidence>
<evidence type="ECO:0000256" key="3">
    <source>
        <dbReference type="ARBA" id="ARBA00014772"/>
    </source>
</evidence>
<keyword evidence="4 10" id="KW-0637">Prenyltransferase</keyword>
<dbReference type="Gene3D" id="3.80.10.10">
    <property type="entry name" value="Ribonuclease Inhibitor"/>
    <property type="match status" value="1"/>
</dbReference>
<dbReference type="SUPFAM" id="SSF52058">
    <property type="entry name" value="L domain-like"/>
    <property type="match status" value="1"/>
</dbReference>
<evidence type="ECO:0000256" key="5">
    <source>
        <dbReference type="ARBA" id="ARBA00022614"/>
    </source>
</evidence>
<evidence type="ECO:0000256" key="6">
    <source>
        <dbReference type="ARBA" id="ARBA00022679"/>
    </source>
</evidence>
<comment type="catalytic activity">
    <reaction evidence="9 10">
        <text>geranylgeranyl diphosphate + L-cysteinyl-[protein] = S-geranylgeranyl-L-cysteinyl-[protein] + diphosphate</text>
        <dbReference type="Rhea" id="RHEA:21240"/>
        <dbReference type="Rhea" id="RHEA-COMP:10131"/>
        <dbReference type="Rhea" id="RHEA-COMP:11537"/>
        <dbReference type="ChEBI" id="CHEBI:29950"/>
        <dbReference type="ChEBI" id="CHEBI:33019"/>
        <dbReference type="ChEBI" id="CHEBI:57533"/>
        <dbReference type="ChEBI" id="CHEBI:86021"/>
        <dbReference type="EC" id="2.5.1.60"/>
    </reaction>
</comment>
<dbReference type="FunFam" id="1.25.40.120:FF:000035">
    <property type="entry name" value="Geranylgeranyl transferase type-2 subunit alpha"/>
    <property type="match status" value="1"/>
</dbReference>
<name>A0A7N0V0N3_KALFE</name>
<dbReference type="InterPro" id="IPR001611">
    <property type="entry name" value="Leu-rich_rpt"/>
</dbReference>
<evidence type="ECO:0000313" key="12">
    <source>
        <dbReference type="Proteomes" id="UP000594263"/>
    </source>
</evidence>
<dbReference type="EC" id="2.5.1.60" evidence="2 10"/>
<dbReference type="InterPro" id="IPR025875">
    <property type="entry name" value="Leu-rich_rpt_4"/>
</dbReference>
<dbReference type="GO" id="GO:0005968">
    <property type="term" value="C:Rab-protein geranylgeranyltransferase complex"/>
    <property type="evidence" value="ECO:0007669"/>
    <property type="project" value="TreeGrafter"/>
</dbReference>
<dbReference type="SMART" id="SM00365">
    <property type="entry name" value="LRR_SD22"/>
    <property type="match status" value="2"/>
</dbReference>
<dbReference type="OMA" id="YNEIGSH"/>
<evidence type="ECO:0000256" key="8">
    <source>
        <dbReference type="ARBA" id="ARBA00031267"/>
    </source>
</evidence>
<reference evidence="11" key="1">
    <citation type="submission" date="2021-01" db="UniProtKB">
        <authorList>
            <consortium name="EnsemblPlants"/>
        </authorList>
    </citation>
    <scope>IDENTIFICATION</scope>
</reference>
<comment type="function">
    <text evidence="10">Catalyzes the transfer of a geranyl-geranyl moiety from geranyl-geranyl pyrophosphate to cysteines occuring in specific C-terminal amino acid sequences.</text>
</comment>
<dbReference type="AlphaFoldDB" id="A0A7N0V0N3"/>
<dbReference type="PANTHER" id="PTHR11129">
    <property type="entry name" value="PROTEIN FARNESYLTRANSFERASE ALPHA SUBUNIT/RAB GERANYLGERANYL TRANSFERASE ALPHA SUBUNIT"/>
    <property type="match status" value="1"/>
</dbReference>
<comment type="similarity">
    <text evidence="1 10">Belongs to the protein prenyltransferase subunit alpha family.</text>
</comment>
<dbReference type="Gramene" id="Kaladp0095s0406.1.v1.1">
    <property type="protein sequence ID" value="Kaladp0095s0406.1.v1.1"/>
    <property type="gene ID" value="Kaladp0095s0406.v1.1"/>
</dbReference>
<dbReference type="Pfam" id="PF12799">
    <property type="entry name" value="LRR_4"/>
    <property type="match status" value="1"/>
</dbReference>
<dbReference type="InterPro" id="IPR002088">
    <property type="entry name" value="Prenyl_trans_a"/>
</dbReference>
<dbReference type="PROSITE" id="PS51450">
    <property type="entry name" value="LRR"/>
    <property type="match status" value="2"/>
</dbReference>
<dbReference type="SUPFAM" id="SSF48439">
    <property type="entry name" value="Protein prenylyltransferase"/>
    <property type="match status" value="1"/>
</dbReference>
<dbReference type="EnsemblPlants" id="Kaladp0095s0406.1.v1.1">
    <property type="protein sequence ID" value="Kaladp0095s0406.1.v1.1"/>
    <property type="gene ID" value="Kaladp0095s0406.v1.1"/>
</dbReference>
<evidence type="ECO:0000256" key="9">
    <source>
        <dbReference type="ARBA" id="ARBA00047658"/>
    </source>
</evidence>
<dbReference type="PROSITE" id="PS51147">
    <property type="entry name" value="PFTA"/>
    <property type="match status" value="5"/>
</dbReference>
<evidence type="ECO:0000256" key="1">
    <source>
        <dbReference type="ARBA" id="ARBA00006734"/>
    </source>
</evidence>
<evidence type="ECO:0000256" key="10">
    <source>
        <dbReference type="RuleBase" id="RU367120"/>
    </source>
</evidence>
<dbReference type="Gene3D" id="1.25.40.120">
    <property type="entry name" value="Protein prenylyltransferase"/>
    <property type="match status" value="1"/>
</dbReference>
<keyword evidence="5" id="KW-0433">Leucine-rich repeat</keyword>